<evidence type="ECO:0000313" key="3">
    <source>
        <dbReference type="Proteomes" id="UP000264002"/>
    </source>
</evidence>
<evidence type="ECO:0000256" key="1">
    <source>
        <dbReference type="SAM" id="SignalP"/>
    </source>
</evidence>
<evidence type="ECO:0000313" key="2">
    <source>
        <dbReference type="EMBL" id="RFU95436.1"/>
    </source>
</evidence>
<organism evidence="2 3">
    <name type="scientific">Sphaerochaeta halotolerans</name>
    <dbReference type="NCBI Taxonomy" id="2293840"/>
    <lineage>
        <taxon>Bacteria</taxon>
        <taxon>Pseudomonadati</taxon>
        <taxon>Spirochaetota</taxon>
        <taxon>Spirochaetia</taxon>
        <taxon>Spirochaetales</taxon>
        <taxon>Sphaerochaetaceae</taxon>
        <taxon>Sphaerochaeta</taxon>
    </lineage>
</organism>
<feature type="chain" id="PRO_5016827788" description="DUF5723 domain-containing protein" evidence="1">
    <location>
        <begin position="21"/>
        <end position="357"/>
    </location>
</feature>
<evidence type="ECO:0008006" key="4">
    <source>
        <dbReference type="Google" id="ProtNLM"/>
    </source>
</evidence>
<dbReference type="RefSeq" id="WP_117329848.1">
    <property type="nucleotide sequence ID" value="NZ_QUWK01000004.1"/>
</dbReference>
<proteinExistence type="predicted"/>
<keyword evidence="3" id="KW-1185">Reference proteome</keyword>
<accession>A0A372MJE7</accession>
<comment type="caution">
    <text evidence="2">The sequence shown here is derived from an EMBL/GenBank/DDBJ whole genome shotgun (WGS) entry which is preliminary data.</text>
</comment>
<dbReference type="Proteomes" id="UP000264002">
    <property type="component" value="Unassembled WGS sequence"/>
</dbReference>
<keyword evidence="1" id="KW-0732">Signal</keyword>
<feature type="signal peptide" evidence="1">
    <location>
        <begin position="1"/>
        <end position="20"/>
    </location>
</feature>
<gene>
    <name evidence="2" type="ORF">DYP60_05325</name>
</gene>
<sequence length="357" mass="39255">MKRWILAGMLAVLPLAFLQAFPLDFASTASWGMGNAGLALDYASDSFVANPALLALPGREETHLLAAFRYQDQIESTYVANNEPNPMLVQPVADWAISFSAGSLAFTVQNRNSLSDRKIASSQSTYDGHKITMFQFDWASGRAPLYFGVSVRASAESNRPMIEIRNEQTFLDYIVETTIGRYESLNSSSNVAFGMGLLLDYHWFKMGVVSNQFAYARADDTLIISGDSVLKTLDWGVSVSSPTYDASNQLHLIKVQGAFDFLNIGSDEERQLRLGISTKLQLLPNWSVSLLVGYQEEKPTPSDLLSFSFSRGLQTIALDAQLDTLTIAIGYGYPTAWYLGSSTDINPLFLVSLAVSL</sequence>
<dbReference type="EMBL" id="QUWK01000004">
    <property type="protein sequence ID" value="RFU95436.1"/>
    <property type="molecule type" value="Genomic_DNA"/>
</dbReference>
<protein>
    <recommendedName>
        <fullName evidence="4">DUF5723 domain-containing protein</fullName>
    </recommendedName>
</protein>
<dbReference type="AlphaFoldDB" id="A0A372MJE7"/>
<name>A0A372MJE7_9SPIR</name>
<reference evidence="3" key="1">
    <citation type="submission" date="2018-08" db="EMBL/GenBank/DDBJ databases">
        <authorList>
            <person name="Grouzdev D.S."/>
            <person name="Krutkina M.S."/>
        </authorList>
    </citation>
    <scope>NUCLEOTIDE SEQUENCE [LARGE SCALE GENOMIC DNA]</scope>
    <source>
        <strain evidence="3">4-11</strain>
    </source>
</reference>
<reference evidence="2 3" key="2">
    <citation type="submission" date="2018-09" db="EMBL/GenBank/DDBJ databases">
        <title>Genome of Sphaerochaeta halotolerans strain 4-11.</title>
        <authorList>
            <person name="Nazina T.N."/>
            <person name="Sokolova D.S."/>
        </authorList>
    </citation>
    <scope>NUCLEOTIDE SEQUENCE [LARGE SCALE GENOMIC DNA]</scope>
    <source>
        <strain evidence="2 3">4-11</strain>
    </source>
</reference>